<reference evidence="2 3" key="1">
    <citation type="submission" date="2017-07" db="EMBL/GenBank/DDBJ databases">
        <title>Annotated genome sequence of Bacterioplanes sanyensis isolated from Red Sea.</title>
        <authorList>
            <person name="Rehman Z.U."/>
        </authorList>
    </citation>
    <scope>NUCLEOTIDE SEQUENCE [LARGE SCALE GENOMIC DNA]</scope>
    <source>
        <strain evidence="2 3">NV9</strain>
    </source>
</reference>
<feature type="chain" id="PRO_5012601024" description="GH26 domain-containing protein" evidence="1">
    <location>
        <begin position="21"/>
        <end position="300"/>
    </location>
</feature>
<proteinExistence type="predicted"/>
<organism evidence="2 3">
    <name type="scientific">Bacterioplanes sanyensis</name>
    <dbReference type="NCBI Taxonomy" id="1249553"/>
    <lineage>
        <taxon>Bacteria</taxon>
        <taxon>Pseudomonadati</taxon>
        <taxon>Pseudomonadota</taxon>
        <taxon>Gammaproteobacteria</taxon>
        <taxon>Oceanospirillales</taxon>
        <taxon>Oceanospirillaceae</taxon>
        <taxon>Bacterioplanes</taxon>
    </lineage>
</organism>
<name>A0A222FGR6_9GAMM</name>
<gene>
    <name evidence="2" type="ORF">CHH28_04265</name>
</gene>
<evidence type="ECO:0000256" key="1">
    <source>
        <dbReference type="SAM" id="SignalP"/>
    </source>
</evidence>
<sequence>MKKWALTLAVLAGICASAQANDGDGGGGGVGGIGTWLWKKNGDAMGATAIITDADGQTGALQHLQQHAFTRVYGSYGNAVLEQRQALAHWNQTLASHGIESQYLMASNHWALPGGQTRLLDKVSTHFIAFQQAVTVEQRFQALHFDIEPHALSEWKQATPEVRRQLLWNLAHALTAVRQLLDRHQLQQVRIYADIPTWYDSSAKIAWADNGSAYFATLAQAIDGVSIMAYERDQADSILNATVFERSLQSEQFRVRLAVDVSDTWPTPEHMNSVISTLQAQGAAVDVHDFTDHYYWLNSQ</sequence>
<keyword evidence="3" id="KW-1185">Reference proteome</keyword>
<dbReference type="Proteomes" id="UP000202440">
    <property type="component" value="Chromosome"/>
</dbReference>
<feature type="signal peptide" evidence="1">
    <location>
        <begin position="1"/>
        <end position="20"/>
    </location>
</feature>
<dbReference type="OrthoDB" id="5037876at2"/>
<dbReference type="AlphaFoldDB" id="A0A222FGR6"/>
<accession>A0A222FGR6</accession>
<dbReference type="RefSeq" id="WP_094059140.1">
    <property type="nucleotide sequence ID" value="NZ_CP022530.1"/>
</dbReference>
<evidence type="ECO:0008006" key="4">
    <source>
        <dbReference type="Google" id="ProtNLM"/>
    </source>
</evidence>
<evidence type="ECO:0000313" key="2">
    <source>
        <dbReference type="EMBL" id="ASP37939.1"/>
    </source>
</evidence>
<dbReference type="KEGG" id="bsan:CHH28_04265"/>
<dbReference type="EMBL" id="CP022530">
    <property type="protein sequence ID" value="ASP37939.1"/>
    <property type="molecule type" value="Genomic_DNA"/>
</dbReference>
<protein>
    <recommendedName>
        <fullName evidence="4">GH26 domain-containing protein</fullName>
    </recommendedName>
</protein>
<evidence type="ECO:0000313" key="3">
    <source>
        <dbReference type="Proteomes" id="UP000202440"/>
    </source>
</evidence>
<keyword evidence="1" id="KW-0732">Signal</keyword>